<reference evidence="3 4" key="1">
    <citation type="submission" date="2019-12" db="EMBL/GenBank/DDBJ databases">
        <authorList>
            <person name="Scholz U."/>
            <person name="Mascher M."/>
            <person name="Fiebig A."/>
        </authorList>
    </citation>
    <scope>NUCLEOTIDE SEQUENCE</scope>
</reference>
<accession>A0A7I8JQD4</accession>
<proteinExistence type="predicted"/>
<feature type="compositionally biased region" description="Low complexity" evidence="1">
    <location>
        <begin position="111"/>
        <end position="120"/>
    </location>
</feature>
<dbReference type="Proteomes" id="UP001189122">
    <property type="component" value="Unassembled WGS sequence"/>
</dbReference>
<sequence>MATKMKGFFKGFKYFSQIFAYKEHEMEIGYPTDVRHVTHIGWNSSPANAPSWMNEFKTASDFSVASLGGDGPATELSWASSLEDYEPPGGLHHRSASLRGAKKGKKKKPKQTSPSSSQPRGGHLPPLTAVPGFFWPPSRHLRRRLLAHLR</sequence>
<feature type="region of interest" description="Disordered" evidence="1">
    <location>
        <begin position="84"/>
        <end position="130"/>
    </location>
</feature>
<dbReference type="PANTHER" id="PTHR46325">
    <property type="entry name" value="CRIB DOMAIN-CONTAINING PROTEIN RIC8"/>
    <property type="match status" value="1"/>
</dbReference>
<dbReference type="InterPro" id="IPR036936">
    <property type="entry name" value="CRIB_dom_sf"/>
</dbReference>
<dbReference type="PROSITE" id="PS50108">
    <property type="entry name" value="CRIB"/>
    <property type="match status" value="1"/>
</dbReference>
<evidence type="ECO:0000313" key="3">
    <source>
        <dbReference type="EMBL" id="CAA2632796.1"/>
    </source>
</evidence>
<dbReference type="AlphaFoldDB" id="A0A7I8JQD4"/>
<name>A0A7I8JQD4_SPIIN</name>
<dbReference type="CDD" id="cd00132">
    <property type="entry name" value="CRIB"/>
    <property type="match status" value="1"/>
</dbReference>
<evidence type="ECO:0000313" key="4">
    <source>
        <dbReference type="Proteomes" id="UP001189122"/>
    </source>
</evidence>
<feature type="domain" description="CRIB" evidence="2">
    <location>
        <begin position="28"/>
        <end position="41"/>
    </location>
</feature>
<dbReference type="InterPro" id="IPR000095">
    <property type="entry name" value="CRIB_dom"/>
</dbReference>
<dbReference type="Gene3D" id="3.90.810.10">
    <property type="entry name" value="CRIB domain"/>
    <property type="match status" value="1"/>
</dbReference>
<evidence type="ECO:0000256" key="1">
    <source>
        <dbReference type="SAM" id="MobiDB-lite"/>
    </source>
</evidence>
<dbReference type="EMBL" id="LR743602">
    <property type="protein sequence ID" value="CAA2632796.1"/>
    <property type="molecule type" value="Genomic_DNA"/>
</dbReference>
<dbReference type="EMBL" id="CACRZD030000015">
    <property type="protein sequence ID" value="CAA6671971.1"/>
    <property type="molecule type" value="Genomic_DNA"/>
</dbReference>
<keyword evidence="4" id="KW-1185">Reference proteome</keyword>
<organism evidence="3">
    <name type="scientific">Spirodela intermedia</name>
    <name type="common">Intermediate duckweed</name>
    <dbReference type="NCBI Taxonomy" id="51605"/>
    <lineage>
        <taxon>Eukaryota</taxon>
        <taxon>Viridiplantae</taxon>
        <taxon>Streptophyta</taxon>
        <taxon>Embryophyta</taxon>
        <taxon>Tracheophyta</taxon>
        <taxon>Spermatophyta</taxon>
        <taxon>Magnoliopsida</taxon>
        <taxon>Liliopsida</taxon>
        <taxon>Araceae</taxon>
        <taxon>Lemnoideae</taxon>
        <taxon>Spirodela</taxon>
    </lineage>
</organism>
<protein>
    <recommendedName>
        <fullName evidence="2">CRIB domain-containing protein</fullName>
    </recommendedName>
</protein>
<evidence type="ECO:0000259" key="2">
    <source>
        <dbReference type="PROSITE" id="PS50108"/>
    </source>
</evidence>
<feature type="compositionally biased region" description="Basic residues" evidence="1">
    <location>
        <begin position="91"/>
        <end position="110"/>
    </location>
</feature>
<gene>
    <name evidence="3" type="ORF">SI7747_15018379</name>
</gene>
<dbReference type="Pfam" id="PF00786">
    <property type="entry name" value="PBD"/>
    <property type="match status" value="1"/>
</dbReference>
<dbReference type="PANTHER" id="PTHR46325:SF20">
    <property type="entry name" value="CRIB DOMAIN-CONTAINING PROTEIN RIC10"/>
    <property type="match status" value="1"/>
</dbReference>